<evidence type="ECO:0000313" key="7">
    <source>
        <dbReference type="EMBL" id="GAA2222807.1"/>
    </source>
</evidence>
<dbReference type="PANTHER" id="PTHR45962:SF1">
    <property type="entry name" value="N-FATTY-ACYL-AMINO ACID SYNTHASE_HYDROLASE PM20D1"/>
    <property type="match status" value="1"/>
</dbReference>
<keyword evidence="8" id="KW-1185">Reference proteome</keyword>
<evidence type="ECO:0000256" key="4">
    <source>
        <dbReference type="ARBA" id="ARBA00022801"/>
    </source>
</evidence>
<keyword evidence="5" id="KW-0862">Zinc</keyword>
<reference evidence="7 8" key="1">
    <citation type="journal article" date="2019" name="Int. J. Syst. Evol. Microbiol.">
        <title>The Global Catalogue of Microorganisms (GCM) 10K type strain sequencing project: providing services to taxonomists for standard genome sequencing and annotation.</title>
        <authorList>
            <consortium name="The Broad Institute Genomics Platform"/>
            <consortium name="The Broad Institute Genome Sequencing Center for Infectious Disease"/>
            <person name="Wu L."/>
            <person name="Ma J."/>
        </authorList>
    </citation>
    <scope>NUCLEOTIDE SEQUENCE [LARGE SCALE GENOMIC DNA]</scope>
    <source>
        <strain evidence="7 8">JCM 16117</strain>
    </source>
</reference>
<evidence type="ECO:0000256" key="5">
    <source>
        <dbReference type="ARBA" id="ARBA00022833"/>
    </source>
</evidence>
<dbReference type="Pfam" id="PF07687">
    <property type="entry name" value="M20_dimer"/>
    <property type="match status" value="1"/>
</dbReference>
<comment type="caution">
    <text evidence="7">The sequence shown here is derived from an EMBL/GenBank/DDBJ whole genome shotgun (WGS) entry which is preliminary data.</text>
</comment>
<dbReference type="Gene3D" id="1.10.150.900">
    <property type="match status" value="1"/>
</dbReference>
<accession>A0ABN3D795</accession>
<sequence length="464" mass="49806">MTQPTEHPSPAVADGSHDDEASLARFRALLRIPTISQFDPAAVDAAAYDDFADTIERLYPAVHAHLTRELVGGRTLLYRWAGRQTGGPASILLAHYDVVAATDDGWVHPPFSATVTGSSTARGDDRVLWSRGTLDDKGSVVALLEAAERALADGVEPEHDVYLLFGHDEESEGRGAAAVAALLAERGVEIGLVLDEGGAVVEGVIPTVERPIAVVGVSEKGTTTFTLTVEQAGGHASTPPPVTASDRLARAIVRINAHPFPGRLNPATEAMITTVGAHARNPLRFVFTRARWFRPLLVAAFGRIGVDTAAMVRTTTAVTRLSGGLAVNALPERVQAVVNARIAIGSSVARTKARLERVIGDPAVRVEILSANEPARVSQMSGPRWDLLAETIGESYPTAIVTPYVQTGATDSRRFSPRSRSVYRFSPFAMSGDERGTLHAKNERMHVATWFTGIAFYERLFTRL</sequence>
<evidence type="ECO:0000256" key="2">
    <source>
        <dbReference type="ARBA" id="ARBA00022670"/>
    </source>
</evidence>
<dbReference type="EMBL" id="BAAAQY010000001">
    <property type="protein sequence ID" value="GAA2222807.1"/>
    <property type="molecule type" value="Genomic_DNA"/>
</dbReference>
<gene>
    <name evidence="7" type="ORF">GCM10009851_02110</name>
</gene>
<feature type="domain" description="Peptidase M20 dimerisation" evidence="6">
    <location>
        <begin position="218"/>
        <end position="364"/>
    </location>
</feature>
<evidence type="ECO:0000256" key="3">
    <source>
        <dbReference type="ARBA" id="ARBA00022723"/>
    </source>
</evidence>
<keyword evidence="3" id="KW-0479">Metal-binding</keyword>
<evidence type="ECO:0000256" key="1">
    <source>
        <dbReference type="ARBA" id="ARBA00006247"/>
    </source>
</evidence>
<dbReference type="SUPFAM" id="SSF55031">
    <property type="entry name" value="Bacterial exopeptidase dimerisation domain"/>
    <property type="match status" value="1"/>
</dbReference>
<dbReference type="InterPro" id="IPR047177">
    <property type="entry name" value="Pept_M20A"/>
</dbReference>
<dbReference type="InterPro" id="IPR036264">
    <property type="entry name" value="Bact_exopeptidase_dim_dom"/>
</dbReference>
<evidence type="ECO:0000259" key="6">
    <source>
        <dbReference type="Pfam" id="PF07687"/>
    </source>
</evidence>
<protein>
    <submittedName>
        <fullName evidence="7">M20 family peptidase</fullName>
    </submittedName>
</protein>
<evidence type="ECO:0000313" key="8">
    <source>
        <dbReference type="Proteomes" id="UP001500929"/>
    </source>
</evidence>
<proteinExistence type="inferred from homology"/>
<dbReference type="Gene3D" id="3.40.630.10">
    <property type="entry name" value="Zn peptidases"/>
    <property type="match status" value="1"/>
</dbReference>
<comment type="similarity">
    <text evidence="1">Belongs to the peptidase M20A family.</text>
</comment>
<dbReference type="Proteomes" id="UP001500929">
    <property type="component" value="Unassembled WGS sequence"/>
</dbReference>
<dbReference type="InterPro" id="IPR011650">
    <property type="entry name" value="Peptidase_M20_dimer"/>
</dbReference>
<keyword evidence="2" id="KW-0645">Protease</keyword>
<dbReference type="Pfam" id="PF01546">
    <property type="entry name" value="Peptidase_M20"/>
    <property type="match status" value="1"/>
</dbReference>
<organism evidence="7 8">
    <name type="scientific">Herbiconiux moechotypicola</name>
    <dbReference type="NCBI Taxonomy" id="637393"/>
    <lineage>
        <taxon>Bacteria</taxon>
        <taxon>Bacillati</taxon>
        <taxon>Actinomycetota</taxon>
        <taxon>Actinomycetes</taxon>
        <taxon>Micrococcales</taxon>
        <taxon>Microbacteriaceae</taxon>
        <taxon>Herbiconiux</taxon>
    </lineage>
</organism>
<dbReference type="RefSeq" id="WP_259477844.1">
    <property type="nucleotide sequence ID" value="NZ_BAAAQY010000001.1"/>
</dbReference>
<dbReference type="Gene3D" id="3.30.70.360">
    <property type="match status" value="1"/>
</dbReference>
<dbReference type="SUPFAM" id="SSF53187">
    <property type="entry name" value="Zn-dependent exopeptidases"/>
    <property type="match status" value="1"/>
</dbReference>
<dbReference type="InterPro" id="IPR002933">
    <property type="entry name" value="Peptidase_M20"/>
</dbReference>
<keyword evidence="4" id="KW-0378">Hydrolase</keyword>
<name>A0ABN3D795_9MICO</name>
<dbReference type="PANTHER" id="PTHR45962">
    <property type="entry name" value="N-FATTY-ACYL-AMINO ACID SYNTHASE/HYDROLASE PM20D1"/>
    <property type="match status" value="1"/>
</dbReference>